<dbReference type="GeneID" id="115804701"/>
<dbReference type="PANTHER" id="PTHR22662">
    <property type="entry name" value="TIRAP"/>
    <property type="match status" value="1"/>
</dbReference>
<reference evidence="3" key="1">
    <citation type="submission" date="2025-08" db="UniProtKB">
        <authorList>
            <consortium name="RefSeq"/>
        </authorList>
    </citation>
    <scope>IDENTIFICATION</scope>
</reference>
<evidence type="ECO:0000313" key="3">
    <source>
        <dbReference type="RefSeq" id="XP_030621068.1"/>
    </source>
</evidence>
<dbReference type="GO" id="GO:0005737">
    <property type="term" value="C:cytoplasm"/>
    <property type="evidence" value="ECO:0007669"/>
    <property type="project" value="TreeGrafter"/>
</dbReference>
<dbReference type="GO" id="GO:0005886">
    <property type="term" value="C:plasma membrane"/>
    <property type="evidence" value="ECO:0007669"/>
    <property type="project" value="TreeGrafter"/>
</dbReference>
<dbReference type="GO" id="GO:2000343">
    <property type="term" value="P:positive regulation of chemokine (C-X-C motif) ligand 2 production"/>
    <property type="evidence" value="ECO:0007669"/>
    <property type="project" value="TreeGrafter"/>
</dbReference>
<keyword evidence="3" id="KW-0675">Receptor</keyword>
<dbReference type="PROSITE" id="PS50104">
    <property type="entry name" value="TIR"/>
    <property type="match status" value="1"/>
</dbReference>
<dbReference type="SUPFAM" id="SSF52200">
    <property type="entry name" value="Toll/Interleukin receptor TIR domain"/>
    <property type="match status" value="1"/>
</dbReference>
<dbReference type="InterPro" id="IPR017279">
    <property type="entry name" value="Tol-interleuk_rcpt_adapt_Tirap"/>
</dbReference>
<keyword evidence="2" id="KW-1185">Reference proteome</keyword>
<gene>
    <name evidence="3" type="primary">tirap</name>
</gene>
<dbReference type="Proteomes" id="UP000504632">
    <property type="component" value="Chromosome 2"/>
</dbReference>
<dbReference type="PANTHER" id="PTHR22662:SF0">
    <property type="entry name" value="TOLL_INTERLEUKIN-1 RECEPTOR DOMAIN-CONTAINING ADAPTER PROTEIN"/>
    <property type="match status" value="1"/>
</dbReference>
<protein>
    <submittedName>
        <fullName evidence="3">Toll/interleukin-1 receptor domain-containing adapter protein</fullName>
    </submittedName>
</protein>
<feature type="domain" description="TIR" evidence="1">
    <location>
        <begin position="86"/>
        <end position="216"/>
    </location>
</feature>
<accession>A0A6J2UM11</accession>
<dbReference type="AlphaFoldDB" id="A0A6J2UM11"/>
<dbReference type="GO" id="GO:0034142">
    <property type="term" value="P:toll-like receptor 4 signaling pathway"/>
    <property type="evidence" value="ECO:0007669"/>
    <property type="project" value="TreeGrafter"/>
</dbReference>
<dbReference type="GO" id="GO:0043123">
    <property type="term" value="P:positive regulation of canonical NF-kappaB signal transduction"/>
    <property type="evidence" value="ECO:0007669"/>
    <property type="project" value="TreeGrafter"/>
</dbReference>
<dbReference type="RefSeq" id="XP_030621068.1">
    <property type="nucleotide sequence ID" value="XM_030765208.1"/>
</dbReference>
<proteinExistence type="predicted"/>
<organism evidence="2 3">
    <name type="scientific">Chanos chanos</name>
    <name type="common">Milkfish</name>
    <name type="synonym">Mugil chanos</name>
    <dbReference type="NCBI Taxonomy" id="29144"/>
    <lineage>
        <taxon>Eukaryota</taxon>
        <taxon>Metazoa</taxon>
        <taxon>Chordata</taxon>
        <taxon>Craniata</taxon>
        <taxon>Vertebrata</taxon>
        <taxon>Euteleostomi</taxon>
        <taxon>Actinopterygii</taxon>
        <taxon>Neopterygii</taxon>
        <taxon>Teleostei</taxon>
        <taxon>Ostariophysi</taxon>
        <taxon>Gonorynchiformes</taxon>
        <taxon>Chanidae</taxon>
        <taxon>Chanos</taxon>
    </lineage>
</organism>
<dbReference type="InParanoid" id="A0A6J2UM11"/>
<dbReference type="GO" id="GO:0035662">
    <property type="term" value="F:Toll-like receptor 4 binding"/>
    <property type="evidence" value="ECO:0007669"/>
    <property type="project" value="TreeGrafter"/>
</dbReference>
<dbReference type="CTD" id="114609"/>
<dbReference type="Pfam" id="PF13676">
    <property type="entry name" value="TIR_2"/>
    <property type="match status" value="1"/>
</dbReference>
<evidence type="ECO:0000313" key="2">
    <source>
        <dbReference type="Proteomes" id="UP000504632"/>
    </source>
</evidence>
<dbReference type="GO" id="GO:0032760">
    <property type="term" value="P:positive regulation of tumor necrosis factor production"/>
    <property type="evidence" value="ECO:0007669"/>
    <property type="project" value="TreeGrafter"/>
</dbReference>
<dbReference type="OrthoDB" id="9424455at2759"/>
<dbReference type="InterPro" id="IPR035897">
    <property type="entry name" value="Toll_tir_struct_dom_sf"/>
</dbReference>
<dbReference type="GO" id="GO:0035663">
    <property type="term" value="F:Toll-like receptor 2 binding"/>
    <property type="evidence" value="ECO:0007669"/>
    <property type="project" value="TreeGrafter"/>
</dbReference>
<dbReference type="InterPro" id="IPR000157">
    <property type="entry name" value="TIR_dom"/>
</dbReference>
<evidence type="ECO:0000259" key="1">
    <source>
        <dbReference type="PROSITE" id="PS50104"/>
    </source>
</evidence>
<sequence>MTFSSPIMSHVMTAMPGYLLNGQSLNSCESTDSSKAPIGHSSHTSSSTCCSSQTSLNSTSQFTSSSTAFLAKPLPSALSSAFRHSLSYDVCICHNSEDYKVAESLAFYLEAPNQGLRCYLPARDCPVGGARCTELCNAVRNSHCWVLLVSSHFLQDDWCLYQMQQALSQGPMSQRIIPTTLKVSYRDLPYELRFLYAIDLSRNPDGGYSKVYTTVLTCE</sequence>
<dbReference type="Gene3D" id="3.40.50.10140">
    <property type="entry name" value="Toll/interleukin-1 receptor homology (TIR) domain"/>
    <property type="match status" value="1"/>
</dbReference>
<name>A0A6J2UM11_CHACN</name>